<dbReference type="PANTHER" id="PTHR36842">
    <property type="entry name" value="PROTEIN TOLB HOMOLOG"/>
    <property type="match status" value="1"/>
</dbReference>
<protein>
    <submittedName>
        <fullName evidence="4">WD40 domain protein beta Propeller</fullName>
    </submittedName>
</protein>
<dbReference type="InterPro" id="IPR039568">
    <property type="entry name" value="Peptidase_MA-like_dom"/>
</dbReference>
<dbReference type="HOGENOM" id="CLU_010614_0_0_10"/>
<proteinExistence type="inferred from homology"/>
<gene>
    <name evidence="4" type="ordered locus">Ctha_2628</name>
</gene>
<reference evidence="4 5" key="1">
    <citation type="submission" date="2008-06" db="EMBL/GenBank/DDBJ databases">
        <title>Complete sequence of Chloroherpeton thalassium ATCC 35110.</title>
        <authorList>
            <consortium name="US DOE Joint Genome Institute"/>
            <person name="Lucas S."/>
            <person name="Copeland A."/>
            <person name="Lapidus A."/>
            <person name="Glavina del Rio T."/>
            <person name="Dalin E."/>
            <person name="Tice H."/>
            <person name="Bruce D."/>
            <person name="Goodwin L."/>
            <person name="Pitluck S."/>
            <person name="Schmutz J."/>
            <person name="Larimer F."/>
            <person name="Land M."/>
            <person name="Hauser L."/>
            <person name="Kyrpides N."/>
            <person name="Mikhailova N."/>
            <person name="Liu Z."/>
            <person name="Li T."/>
            <person name="Zhao F."/>
            <person name="Overmann J."/>
            <person name="Bryant D.A."/>
            <person name="Richardson P."/>
        </authorList>
    </citation>
    <scope>NUCLEOTIDE SEQUENCE [LARGE SCALE GENOMIC DNA]</scope>
    <source>
        <strain evidence="5">ATCC 35110 / GB-78</strain>
    </source>
</reference>
<comment type="similarity">
    <text evidence="1">Belongs to the TolB family.</text>
</comment>
<accession>B3QYB1</accession>
<dbReference type="OrthoDB" id="9760276at2"/>
<dbReference type="Gene3D" id="2.120.10.30">
    <property type="entry name" value="TolB, C-terminal domain"/>
    <property type="match status" value="2"/>
</dbReference>
<evidence type="ECO:0000313" key="5">
    <source>
        <dbReference type="Proteomes" id="UP000001208"/>
    </source>
</evidence>
<sequence>MRSFSHFKHLLFSVVFFLLAGVLLPEPSFAQYFSFGKNKVQYTTFDWKYIQSEHFDVYFSDDGKYLAEFTAEAAEAAYQSIRRSFRYDINNRISIIVYKSHNDFQQNNVIKQYLSEGIGGVTELYKNRVVLPFEGDYRNFRHVIHHELVHAVINDMIYGGSVQNAIVNNIRAQIPLWFNEGIAEYESLEWDTNSDMFVSDAILNNYMPEISGLSGYFAYRGGQSVFRYISERYGEQKIGEIMQRLRATRNVEAAFKGAIGLSVEELSKKWVHDLKVMYWPEIAQREELESDFVKLTDHKEDGSGYNTSPSISPQGDKFAFITDRNGYFDIYIGSTIKKDEFEKIVSGQDALDFEELKILTPAITWSPDGKKIAIATKAGSSDAIMLIDVESHDTKKITFNLDGIFSVDWSPDGKMLCFIGNKTYKSDVYIYDLESKTLQNLTNDVFSDSDPSWSPDGQKIFFVSDRTNHLNVKPIAVETDTSRAVRFTREETFDMTNYDYFQKDVYELSLGKSSLRRLTATSAIDESSPIVSPDGKTLLFVSDLNGIYNVYKLDLTDPGLKNTPLPEPKLEPVTNLLTGIRQISLSEDGTKLLGVGLDYAGYDIVMLRMPFQKEIEAEHLDKEGELLKTTWGTHMQEVQNQKFKDATGRTSYGEHLILPKPTIAIHYTTPAIDQSTDSTKSSAADSAQTAKDEKDKNAPYENVSIDLRNFVFDKDFVSGMDKEKEDQQKKKEPEKPKFESYLDEAGEYRVRKYKLSFTPDIVYGNAQYDALYGARGAAVFAFSDLMGDHNLTIFTNLQLDLQNSDYGLSYYYLPNRINYGLSAFHQARFLGITNDEDYVEYYRYRTYGAALITSLPLNRFKRLEFSLGFITLSKENLESDNGNERVSFLYPSLSFIHDNTLAWLYAPISGTRYGLSFSGTYGSKIQFGTLLGDYRSYFRFWDYYSFVMRFSGAYSFGKTPQKFFIGGTQNWINRKFEDDSIPIDEIQDFVFTTPAVPLRGFNYNALNGNRFALVNLELRYPFLQYLAVGPIPIPFYYVEGVIFNDFGTAWTNNDFRGTARNANGDLRLNDLLWGYGWGIRTVFFYFILRFDMAWANDWGGSSKPKYHVSIGSDF</sequence>
<feature type="compositionally biased region" description="Low complexity" evidence="2">
    <location>
        <begin position="673"/>
        <end position="689"/>
    </location>
</feature>
<dbReference type="Proteomes" id="UP000001208">
    <property type="component" value="Chromosome"/>
</dbReference>
<dbReference type="KEGG" id="cts:Ctha_2628"/>
<dbReference type="InterPro" id="IPR011659">
    <property type="entry name" value="WD40"/>
</dbReference>
<dbReference type="RefSeq" id="WP_012501159.1">
    <property type="nucleotide sequence ID" value="NC_011026.1"/>
</dbReference>
<dbReference type="SUPFAM" id="SSF82171">
    <property type="entry name" value="DPP6 N-terminal domain-like"/>
    <property type="match status" value="1"/>
</dbReference>
<dbReference type="Pfam" id="PF07676">
    <property type="entry name" value="PD40"/>
    <property type="match status" value="5"/>
</dbReference>
<dbReference type="Pfam" id="PF13485">
    <property type="entry name" value="Peptidase_MA_2"/>
    <property type="match status" value="1"/>
</dbReference>
<organism evidence="4 5">
    <name type="scientific">Chloroherpeton thalassium (strain ATCC 35110 / GB-78)</name>
    <dbReference type="NCBI Taxonomy" id="517418"/>
    <lineage>
        <taxon>Bacteria</taxon>
        <taxon>Pseudomonadati</taxon>
        <taxon>Chlorobiota</taxon>
        <taxon>Chlorobiia</taxon>
        <taxon>Chlorobiales</taxon>
        <taxon>Chloroherpetonaceae</taxon>
        <taxon>Chloroherpeton</taxon>
    </lineage>
</organism>
<dbReference type="eggNOG" id="COG4775">
    <property type="taxonomic scope" value="Bacteria"/>
</dbReference>
<evidence type="ECO:0000259" key="3">
    <source>
        <dbReference type="Pfam" id="PF13485"/>
    </source>
</evidence>
<name>B3QYB1_CHLT3</name>
<dbReference type="InterPro" id="IPR011042">
    <property type="entry name" value="6-blade_b-propeller_TolB-like"/>
</dbReference>
<dbReference type="eggNOG" id="COG0823">
    <property type="taxonomic scope" value="Bacteria"/>
</dbReference>
<dbReference type="PANTHER" id="PTHR36842:SF1">
    <property type="entry name" value="PROTEIN TOLB"/>
    <property type="match status" value="1"/>
</dbReference>
<evidence type="ECO:0000256" key="2">
    <source>
        <dbReference type="SAM" id="MobiDB-lite"/>
    </source>
</evidence>
<dbReference type="Gene3D" id="2.40.160.50">
    <property type="entry name" value="membrane protein fhac: a member of the omp85/tpsb transporter family"/>
    <property type="match status" value="1"/>
</dbReference>
<evidence type="ECO:0000313" key="4">
    <source>
        <dbReference type="EMBL" id="ACF15077.1"/>
    </source>
</evidence>
<feature type="domain" description="Peptidase MA-like" evidence="3">
    <location>
        <begin position="89"/>
        <end position="272"/>
    </location>
</feature>
<dbReference type="AlphaFoldDB" id="B3QYB1"/>
<keyword evidence="5" id="KW-1185">Reference proteome</keyword>
<dbReference type="STRING" id="517418.Ctha_2628"/>
<feature type="region of interest" description="Disordered" evidence="2">
    <location>
        <begin position="671"/>
        <end position="698"/>
    </location>
</feature>
<dbReference type="EMBL" id="CP001100">
    <property type="protein sequence ID" value="ACF15077.1"/>
    <property type="molecule type" value="Genomic_DNA"/>
</dbReference>
<evidence type="ECO:0000256" key="1">
    <source>
        <dbReference type="ARBA" id="ARBA00009820"/>
    </source>
</evidence>